<dbReference type="RefSeq" id="WP_146367006.1">
    <property type="nucleotide sequence ID" value="NZ_CP042265.1"/>
</dbReference>
<evidence type="ECO:0000313" key="2">
    <source>
        <dbReference type="Proteomes" id="UP000318483"/>
    </source>
</evidence>
<reference evidence="1 2" key="1">
    <citation type="submission" date="2019-07" db="EMBL/GenBank/DDBJ databases">
        <title>Litoreibacter alkalisoli sp. nov., isolated from saline-alkaline soil.</title>
        <authorList>
            <person name="Wang S."/>
            <person name="Xu L."/>
            <person name="Xing Y.-T."/>
            <person name="Sun J.-Q."/>
        </authorList>
    </citation>
    <scope>NUCLEOTIDE SEQUENCE [LARGE SCALE GENOMIC DNA]</scope>
    <source>
        <strain evidence="1 2">LN3S51</strain>
        <plasmid evidence="1 2">unnamed4</plasmid>
    </source>
</reference>
<organism evidence="1 2">
    <name type="scientific">Qingshengfaniella alkalisoli</name>
    <dbReference type="NCBI Taxonomy" id="2599296"/>
    <lineage>
        <taxon>Bacteria</taxon>
        <taxon>Pseudomonadati</taxon>
        <taxon>Pseudomonadota</taxon>
        <taxon>Alphaproteobacteria</taxon>
        <taxon>Rhodobacterales</taxon>
        <taxon>Paracoccaceae</taxon>
        <taxon>Qingshengfaniella</taxon>
    </lineage>
</organism>
<dbReference type="AlphaFoldDB" id="A0A5B8IZU6"/>
<keyword evidence="2" id="KW-1185">Reference proteome</keyword>
<dbReference type="EMBL" id="CP042265">
    <property type="protein sequence ID" value="QDY71592.1"/>
    <property type="molecule type" value="Genomic_DNA"/>
</dbReference>
<dbReference type="KEGG" id="lit:FPZ52_18135"/>
<sequence>MVRRVHIPAIADLLILSTPSDIAEAAQHPALDRRFSSVDGSILNELIARRMHRNLRIGDRLLPSAAPRDDEDRQTSQAKLAKRLNRKQAAWDTATLDALADYTLDRTKRPLGLLAQQAVGSAFNKDYVATRDTWRAAQVLDASLRSFNPLRRALWAATEAVPRAQKRLGHPVHDNPAAIHATGIAVHTLVRALETLRMVMADRHLQRSLSTRAVLARAITAPDSVLRQVKTPCTVAGQPMKAGGLVILRTRQAAEAHLDLSTAFLSGSWSKCPADSFVPRMIAEVWARAMGERLDRTGALP</sequence>
<gene>
    <name evidence="1" type="ORF">FPZ52_18135</name>
</gene>
<name>A0A5B8IZU6_9RHOB</name>
<evidence type="ECO:0000313" key="1">
    <source>
        <dbReference type="EMBL" id="QDY71592.1"/>
    </source>
</evidence>
<proteinExistence type="predicted"/>
<dbReference type="Proteomes" id="UP000318483">
    <property type="component" value="Plasmid unnamed4"/>
</dbReference>
<accession>A0A5B8IZU6</accession>
<geneLocation type="plasmid" evidence="1 2">
    <name>unnamed4</name>
</geneLocation>
<keyword evidence="1" id="KW-0614">Plasmid</keyword>
<protein>
    <submittedName>
        <fullName evidence="1">Uncharacterized protein</fullName>
    </submittedName>
</protein>
<dbReference type="OrthoDB" id="115102at2"/>